<keyword evidence="5 10" id="KW-0255">Endonuclease</keyword>
<dbReference type="PROSITE" id="PS01070">
    <property type="entry name" value="NUCLEASE_NON_SPEC"/>
    <property type="match status" value="1"/>
</dbReference>
<dbReference type="CDD" id="cd00091">
    <property type="entry name" value="NUC"/>
    <property type="match status" value="1"/>
</dbReference>
<dbReference type="InterPro" id="IPR020821">
    <property type="entry name" value="ENPP1-3/EXOG-like_nuc-like"/>
</dbReference>
<dbReference type="SMART" id="SM00477">
    <property type="entry name" value="NUC"/>
    <property type="match status" value="1"/>
</dbReference>
<comment type="cofactor">
    <cofactor evidence="1 10">
        <name>Mg(2+)</name>
        <dbReference type="ChEBI" id="CHEBI:18420"/>
    </cofactor>
</comment>
<keyword evidence="15" id="KW-1185">Reference proteome</keyword>
<proteinExistence type="inferred from homology"/>
<dbReference type="EMBL" id="BMJS01000073">
    <property type="protein sequence ID" value="GGG08549.1"/>
    <property type="molecule type" value="Genomic_DNA"/>
</dbReference>
<feature type="signal peptide" evidence="11">
    <location>
        <begin position="1"/>
        <end position="24"/>
    </location>
</feature>
<evidence type="ECO:0000256" key="10">
    <source>
        <dbReference type="RuleBase" id="RU366055"/>
    </source>
</evidence>
<accession>A0A8J2Z7D9</accession>
<evidence type="ECO:0000256" key="11">
    <source>
        <dbReference type="SAM" id="SignalP"/>
    </source>
</evidence>
<evidence type="ECO:0000313" key="15">
    <source>
        <dbReference type="Proteomes" id="UP000636949"/>
    </source>
</evidence>
<protein>
    <recommendedName>
        <fullName evidence="10">Endonuclease</fullName>
        <ecNumber evidence="10">3.1.30.-</ecNumber>
    </recommendedName>
</protein>
<dbReference type="AlphaFoldDB" id="A0A8J2Z7D9"/>
<feature type="chain" id="PRO_5035313028" description="Endonuclease" evidence="11">
    <location>
        <begin position="25"/>
        <end position="279"/>
    </location>
</feature>
<evidence type="ECO:0000259" key="12">
    <source>
        <dbReference type="SMART" id="SM00477"/>
    </source>
</evidence>
<evidence type="ECO:0000256" key="6">
    <source>
        <dbReference type="ARBA" id="ARBA00022801"/>
    </source>
</evidence>
<dbReference type="SUPFAM" id="SSF54060">
    <property type="entry name" value="His-Me finger endonucleases"/>
    <property type="match status" value="1"/>
</dbReference>
<evidence type="ECO:0000256" key="2">
    <source>
        <dbReference type="ARBA" id="ARBA00010052"/>
    </source>
</evidence>
<evidence type="ECO:0000259" key="13">
    <source>
        <dbReference type="SMART" id="SM00892"/>
    </source>
</evidence>
<keyword evidence="7" id="KW-0460">Magnesium</keyword>
<dbReference type="PANTHER" id="PTHR13966:SF5">
    <property type="entry name" value="ENDONUCLEASE G, MITOCHONDRIAL"/>
    <property type="match status" value="1"/>
</dbReference>
<keyword evidence="11" id="KW-0732">Signal</keyword>
<evidence type="ECO:0000256" key="4">
    <source>
        <dbReference type="ARBA" id="ARBA00022723"/>
    </source>
</evidence>
<dbReference type="SMART" id="SM00892">
    <property type="entry name" value="Endonuclease_NS"/>
    <property type="match status" value="1"/>
</dbReference>
<reference evidence="14" key="2">
    <citation type="submission" date="2020-09" db="EMBL/GenBank/DDBJ databases">
        <authorList>
            <person name="Sun Q."/>
            <person name="Zhou Y."/>
        </authorList>
    </citation>
    <scope>NUCLEOTIDE SEQUENCE</scope>
    <source>
        <strain evidence="14">CGMCC 1.15758</strain>
    </source>
</reference>
<organism evidence="14 15">
    <name type="scientific">Cysteiniphilum litorale</name>
    <dbReference type="NCBI Taxonomy" id="2056700"/>
    <lineage>
        <taxon>Bacteria</taxon>
        <taxon>Pseudomonadati</taxon>
        <taxon>Pseudomonadota</taxon>
        <taxon>Gammaproteobacteria</taxon>
        <taxon>Thiotrichales</taxon>
        <taxon>Fastidiosibacteraceae</taxon>
        <taxon>Cysteiniphilum</taxon>
    </lineage>
</organism>
<feature type="domain" description="DNA/RNA non-specific endonuclease/pyrophosphatase/phosphodiesterase" evidence="13">
    <location>
        <begin position="65"/>
        <end position="260"/>
    </location>
</feature>
<dbReference type="OrthoDB" id="9811262at2"/>
<dbReference type="GO" id="GO:0000014">
    <property type="term" value="F:single-stranded DNA endodeoxyribonuclease activity"/>
    <property type="evidence" value="ECO:0007669"/>
    <property type="project" value="TreeGrafter"/>
</dbReference>
<dbReference type="InterPro" id="IPR040255">
    <property type="entry name" value="Non-specific_endonuclease"/>
</dbReference>
<evidence type="ECO:0000256" key="7">
    <source>
        <dbReference type="ARBA" id="ARBA00022842"/>
    </source>
</evidence>
<reference evidence="14" key="1">
    <citation type="journal article" date="2014" name="Int. J. Syst. Evol. Microbiol.">
        <title>Complete genome sequence of Corynebacterium casei LMG S-19264T (=DSM 44701T), isolated from a smear-ripened cheese.</title>
        <authorList>
            <consortium name="US DOE Joint Genome Institute (JGI-PGF)"/>
            <person name="Walter F."/>
            <person name="Albersmeier A."/>
            <person name="Kalinowski J."/>
            <person name="Ruckert C."/>
        </authorList>
    </citation>
    <scope>NUCLEOTIDE SEQUENCE</scope>
    <source>
        <strain evidence="14">CGMCC 1.15758</strain>
    </source>
</reference>
<comment type="caution">
    <text evidence="14">The sequence shown here is derived from an EMBL/GenBank/DDBJ whole genome shotgun (WGS) entry which is preliminary data.</text>
</comment>
<feature type="binding site" evidence="9">
    <location>
        <position position="159"/>
    </location>
    <ligand>
        <name>Mg(2+)</name>
        <dbReference type="ChEBI" id="CHEBI:18420"/>
        <note>catalytic</note>
    </ligand>
</feature>
<feature type="active site" description="Proton acceptor" evidence="8">
    <location>
        <position position="128"/>
    </location>
</feature>
<dbReference type="EC" id="3.1.30.-" evidence="10"/>
<dbReference type="InterPro" id="IPR044929">
    <property type="entry name" value="DNA/RNA_non-sp_Endonuclease_sf"/>
</dbReference>
<dbReference type="PANTHER" id="PTHR13966">
    <property type="entry name" value="ENDONUCLEASE RELATED"/>
    <property type="match status" value="1"/>
</dbReference>
<evidence type="ECO:0000256" key="8">
    <source>
        <dbReference type="PIRSR" id="PIRSR640255-1"/>
    </source>
</evidence>
<comment type="similarity">
    <text evidence="2 10">Belongs to the DNA/RNA non-specific endonuclease family.</text>
</comment>
<evidence type="ECO:0000256" key="9">
    <source>
        <dbReference type="PIRSR" id="PIRSR640255-2"/>
    </source>
</evidence>
<keyword evidence="3 10" id="KW-0540">Nuclease</keyword>
<name>A0A8J2Z7D9_9GAMM</name>
<dbReference type="Proteomes" id="UP000636949">
    <property type="component" value="Unassembled WGS sequence"/>
</dbReference>
<dbReference type="Pfam" id="PF01223">
    <property type="entry name" value="Endonuclease_NS"/>
    <property type="match status" value="1"/>
</dbReference>
<evidence type="ECO:0000256" key="3">
    <source>
        <dbReference type="ARBA" id="ARBA00022722"/>
    </source>
</evidence>
<dbReference type="InterPro" id="IPR018524">
    <property type="entry name" value="DNA/RNA_endonuclease_AS"/>
</dbReference>
<keyword evidence="4 9" id="KW-0479">Metal-binding</keyword>
<evidence type="ECO:0000256" key="5">
    <source>
        <dbReference type="ARBA" id="ARBA00022759"/>
    </source>
</evidence>
<dbReference type="GO" id="GO:0003676">
    <property type="term" value="F:nucleic acid binding"/>
    <property type="evidence" value="ECO:0007669"/>
    <property type="project" value="InterPro"/>
</dbReference>
<dbReference type="RefSeq" id="WP_117004060.1">
    <property type="nucleotide sequence ID" value="NZ_BMJS01000073.1"/>
</dbReference>
<dbReference type="InterPro" id="IPR044925">
    <property type="entry name" value="His-Me_finger_sf"/>
</dbReference>
<keyword evidence="6 10" id="KW-0378">Hydrolase</keyword>
<sequence>MLNKFIKYTAALLFVASSMTSSFAASAHTPAASGSATKAIPLAANYCNDFLKYGNPGGKVNLYLCREGYISAYNYETKQPSWVAYRLTAQSVSSKLKRHDEFQPDPEVPAKYRAELSDYKRSGYDRGHLAPYAAMDFNKTSAKQSFYLSNMSPQKGELNRQGWAKLESDVRFWAQMYEEVYVYTGPVFKNSKTHKTIGKNKIWVPEYFFKVVYAPKQDRVIAFIMPNARVDKKDVAKYRVSIKDVEQRTGLIFFNTLPKTQVAALTDKTSPMWRTSYRA</sequence>
<dbReference type="InterPro" id="IPR001604">
    <property type="entry name" value="Endo_G_ENPP1-like_dom"/>
</dbReference>
<evidence type="ECO:0000313" key="14">
    <source>
        <dbReference type="EMBL" id="GGG08549.1"/>
    </source>
</evidence>
<dbReference type="GO" id="GO:0004521">
    <property type="term" value="F:RNA endonuclease activity"/>
    <property type="evidence" value="ECO:0007669"/>
    <property type="project" value="TreeGrafter"/>
</dbReference>
<dbReference type="GO" id="GO:0046872">
    <property type="term" value="F:metal ion binding"/>
    <property type="evidence" value="ECO:0007669"/>
    <property type="project" value="UniProtKB-KW"/>
</dbReference>
<feature type="domain" description="ENPP1-3/EXOG-like endonuclease/phosphodiesterase" evidence="12">
    <location>
        <begin position="66"/>
        <end position="260"/>
    </location>
</feature>
<gene>
    <name evidence="14" type="ORF">GCM10010995_27620</name>
</gene>
<evidence type="ECO:0000256" key="1">
    <source>
        <dbReference type="ARBA" id="ARBA00001946"/>
    </source>
</evidence>
<dbReference type="Gene3D" id="3.40.570.10">
    <property type="entry name" value="Extracellular Endonuclease, subunit A"/>
    <property type="match status" value="1"/>
</dbReference>